<dbReference type="Proteomes" id="UP000001194">
    <property type="component" value="Unassembled WGS sequence"/>
</dbReference>
<name>B0DP82_LACBS</name>
<dbReference type="GO" id="GO:0005506">
    <property type="term" value="F:iron ion binding"/>
    <property type="evidence" value="ECO:0007669"/>
    <property type="project" value="InterPro"/>
</dbReference>
<keyword evidence="7" id="KW-1133">Transmembrane helix</keyword>
<evidence type="ECO:0000313" key="8">
    <source>
        <dbReference type="EMBL" id="EDR03638.1"/>
    </source>
</evidence>
<dbReference type="RefSeq" id="XP_001885786.1">
    <property type="nucleotide sequence ID" value="XM_001885751.1"/>
</dbReference>
<dbReference type="GO" id="GO:0016705">
    <property type="term" value="F:oxidoreductase activity, acting on paired donors, with incorporation or reduction of molecular oxygen"/>
    <property type="evidence" value="ECO:0007669"/>
    <property type="project" value="InterPro"/>
</dbReference>
<proteinExistence type="inferred from homology"/>
<organism evidence="9">
    <name type="scientific">Laccaria bicolor (strain S238N-H82 / ATCC MYA-4686)</name>
    <name type="common">Bicoloured deceiver</name>
    <name type="synonym">Laccaria laccata var. bicolor</name>
    <dbReference type="NCBI Taxonomy" id="486041"/>
    <lineage>
        <taxon>Eukaryota</taxon>
        <taxon>Fungi</taxon>
        <taxon>Dikarya</taxon>
        <taxon>Basidiomycota</taxon>
        <taxon>Agaricomycotina</taxon>
        <taxon>Agaricomycetes</taxon>
        <taxon>Agaricomycetidae</taxon>
        <taxon>Agaricales</taxon>
        <taxon>Agaricineae</taxon>
        <taxon>Hydnangiaceae</taxon>
        <taxon>Laccaria</taxon>
    </lineage>
</organism>
<evidence type="ECO:0000256" key="3">
    <source>
        <dbReference type="ARBA" id="ARBA00022617"/>
    </source>
</evidence>
<dbReference type="PANTHER" id="PTHR24304:SF2">
    <property type="entry name" value="24-HYDROXYCHOLESTEROL 7-ALPHA-HYDROXYLASE"/>
    <property type="match status" value="1"/>
</dbReference>
<dbReference type="STRING" id="486041.B0DP82"/>
<sequence length="521" mass="59047">MSTQAHPLSEVPILGSSQSAVILALAISVVITLAIRLSPSSSKGGVYDLGGIPILAAWPFFTKRYDFLRNHFASGKRYFQFHVLQHRVVAISGEEARKMFFNEKGLGLDEGYRILMGGAPNIDDISVQPKEGRVKDAELVKRMAVLFRKDRVVEGTDRTDRRMMRLTFLHPVLPVLFDDVHRRMNDWGNEGTINPFKELYDLVFQMTVRMGACRELADDKDAIERLTQHYWNIEKNATPTVLLLPWLPSPAKKTQEKATRELFTMLYNYVYLRRNAPTPSTDPIDLLVAYGDSNEAIVSVVMSIIFAGVINTGAGSCWILLHLASHPQWKDKVINELKALVANHTNGTSKEPLHKQLAAIPLHAWEEELPALELVIRETVRLTMSMTSLRRNLGKDIPLADTIIKKGDFLAYCNGDAHMNPNIYTDPEKFDPERYSEGREEDRKETFAYLAWGVGRHPCVGVRIAKMEMKLLTALILLGYEYELVDGAGNRLEKVPLQDRNDIQQARPLSPCYLKFKRVME</sequence>
<dbReference type="GO" id="GO:0004497">
    <property type="term" value="F:monooxygenase activity"/>
    <property type="evidence" value="ECO:0007669"/>
    <property type="project" value="InterPro"/>
</dbReference>
<evidence type="ECO:0000256" key="6">
    <source>
        <dbReference type="PIRSR" id="PIRSR602403-1"/>
    </source>
</evidence>
<dbReference type="GO" id="GO:0020037">
    <property type="term" value="F:heme binding"/>
    <property type="evidence" value="ECO:0007669"/>
    <property type="project" value="InterPro"/>
</dbReference>
<evidence type="ECO:0000313" key="9">
    <source>
        <dbReference type="Proteomes" id="UP000001194"/>
    </source>
</evidence>
<dbReference type="OrthoDB" id="1055148at2759"/>
<dbReference type="CDD" id="cd00302">
    <property type="entry name" value="cytochrome_P450"/>
    <property type="match status" value="1"/>
</dbReference>
<dbReference type="InterPro" id="IPR036396">
    <property type="entry name" value="Cyt_P450_sf"/>
</dbReference>
<dbReference type="SUPFAM" id="SSF48264">
    <property type="entry name" value="Cytochrome P450"/>
    <property type="match status" value="1"/>
</dbReference>
<keyword evidence="3 6" id="KW-0349">Heme</keyword>
<dbReference type="GeneID" id="6081324"/>
<dbReference type="InterPro" id="IPR001128">
    <property type="entry name" value="Cyt_P450"/>
</dbReference>
<dbReference type="Gene3D" id="1.10.630.10">
    <property type="entry name" value="Cytochrome P450"/>
    <property type="match status" value="1"/>
</dbReference>
<keyword evidence="7" id="KW-0472">Membrane</keyword>
<dbReference type="InterPro" id="IPR002403">
    <property type="entry name" value="Cyt_P450_E_grp-IV"/>
</dbReference>
<dbReference type="KEGG" id="lbc:LACBIDRAFT_307040"/>
<dbReference type="InParanoid" id="B0DP82"/>
<evidence type="ECO:0000256" key="5">
    <source>
        <dbReference type="ARBA" id="ARBA00023004"/>
    </source>
</evidence>
<evidence type="ECO:0000256" key="4">
    <source>
        <dbReference type="ARBA" id="ARBA00022723"/>
    </source>
</evidence>
<keyword evidence="9" id="KW-1185">Reference proteome</keyword>
<dbReference type="PRINTS" id="PR00465">
    <property type="entry name" value="EP450IV"/>
</dbReference>
<reference evidence="8 9" key="1">
    <citation type="journal article" date="2008" name="Nature">
        <title>The genome of Laccaria bicolor provides insights into mycorrhizal symbiosis.</title>
        <authorList>
            <person name="Martin F."/>
            <person name="Aerts A."/>
            <person name="Ahren D."/>
            <person name="Brun A."/>
            <person name="Danchin E.G.J."/>
            <person name="Duchaussoy F."/>
            <person name="Gibon J."/>
            <person name="Kohler A."/>
            <person name="Lindquist E."/>
            <person name="Pereda V."/>
            <person name="Salamov A."/>
            <person name="Shapiro H.J."/>
            <person name="Wuyts J."/>
            <person name="Blaudez D."/>
            <person name="Buee M."/>
            <person name="Brokstein P."/>
            <person name="Canbaeck B."/>
            <person name="Cohen D."/>
            <person name="Courty P.E."/>
            <person name="Coutinho P.M."/>
            <person name="Delaruelle C."/>
            <person name="Detter J.C."/>
            <person name="Deveau A."/>
            <person name="DiFazio S."/>
            <person name="Duplessis S."/>
            <person name="Fraissinet-Tachet L."/>
            <person name="Lucic E."/>
            <person name="Frey-Klett P."/>
            <person name="Fourrey C."/>
            <person name="Feussner I."/>
            <person name="Gay G."/>
            <person name="Grimwood J."/>
            <person name="Hoegger P.J."/>
            <person name="Jain P."/>
            <person name="Kilaru S."/>
            <person name="Labbe J."/>
            <person name="Lin Y.C."/>
            <person name="Legue V."/>
            <person name="Le Tacon F."/>
            <person name="Marmeisse R."/>
            <person name="Melayah D."/>
            <person name="Montanini B."/>
            <person name="Muratet M."/>
            <person name="Nehls U."/>
            <person name="Niculita-Hirzel H."/>
            <person name="Oudot-Le Secq M.P."/>
            <person name="Peter M."/>
            <person name="Quesneville H."/>
            <person name="Rajashekar B."/>
            <person name="Reich M."/>
            <person name="Rouhier N."/>
            <person name="Schmutz J."/>
            <person name="Yin T."/>
            <person name="Chalot M."/>
            <person name="Henrissat B."/>
            <person name="Kuees U."/>
            <person name="Lucas S."/>
            <person name="Van de Peer Y."/>
            <person name="Podila G.K."/>
            <person name="Polle A."/>
            <person name="Pukkila P.J."/>
            <person name="Richardson P.M."/>
            <person name="Rouze P."/>
            <person name="Sanders I.R."/>
            <person name="Stajich J.E."/>
            <person name="Tunlid A."/>
            <person name="Tuskan G."/>
            <person name="Grigoriev I.V."/>
        </authorList>
    </citation>
    <scope>NUCLEOTIDE SEQUENCE [LARGE SCALE GENOMIC DNA]</scope>
    <source>
        <strain evidence="9">S238N-H82 / ATCC MYA-4686</strain>
    </source>
</reference>
<keyword evidence="7" id="KW-0812">Transmembrane</keyword>
<dbReference type="Pfam" id="PF00067">
    <property type="entry name" value="p450"/>
    <property type="match status" value="1"/>
</dbReference>
<feature type="binding site" description="axial binding residue" evidence="6">
    <location>
        <position position="459"/>
    </location>
    <ligand>
        <name>heme</name>
        <dbReference type="ChEBI" id="CHEBI:30413"/>
    </ligand>
    <ligandPart>
        <name>Fe</name>
        <dbReference type="ChEBI" id="CHEBI:18248"/>
    </ligandPart>
</feature>
<evidence type="ECO:0000256" key="7">
    <source>
        <dbReference type="SAM" id="Phobius"/>
    </source>
</evidence>
<comment type="similarity">
    <text evidence="2">Belongs to the cytochrome P450 family.</text>
</comment>
<accession>B0DP82</accession>
<dbReference type="InterPro" id="IPR050529">
    <property type="entry name" value="CYP450_sterol_14alpha_dmase"/>
</dbReference>
<keyword evidence="4 6" id="KW-0479">Metal-binding</keyword>
<dbReference type="HOGENOM" id="CLU_033574_2_0_1"/>
<evidence type="ECO:0000256" key="2">
    <source>
        <dbReference type="ARBA" id="ARBA00010617"/>
    </source>
</evidence>
<comment type="cofactor">
    <cofactor evidence="1 6">
        <name>heme</name>
        <dbReference type="ChEBI" id="CHEBI:30413"/>
    </cofactor>
</comment>
<gene>
    <name evidence="8" type="ORF">LACBIDRAFT_307040</name>
</gene>
<protein>
    <submittedName>
        <fullName evidence="8">Cytochrome P450</fullName>
    </submittedName>
</protein>
<keyword evidence="5 6" id="KW-0408">Iron</keyword>
<evidence type="ECO:0000256" key="1">
    <source>
        <dbReference type="ARBA" id="ARBA00001971"/>
    </source>
</evidence>
<dbReference type="AlphaFoldDB" id="B0DP82"/>
<dbReference type="PANTHER" id="PTHR24304">
    <property type="entry name" value="CYTOCHROME P450 FAMILY 7"/>
    <property type="match status" value="1"/>
</dbReference>
<feature type="transmembrane region" description="Helical" evidence="7">
    <location>
        <begin position="20"/>
        <end position="37"/>
    </location>
</feature>
<dbReference type="EMBL" id="DS547123">
    <property type="protein sequence ID" value="EDR03638.1"/>
    <property type="molecule type" value="Genomic_DNA"/>
</dbReference>